<evidence type="ECO:0000313" key="4">
    <source>
        <dbReference type="Proteomes" id="UP001163115"/>
    </source>
</evidence>
<dbReference type="PROSITE" id="PS50943">
    <property type="entry name" value="HTH_CROC1"/>
    <property type="match status" value="1"/>
</dbReference>
<keyword evidence="1" id="KW-0238">DNA-binding</keyword>
<organism evidence="3 4">
    <name type="scientific">Lacrimispora xylanolytica</name>
    <dbReference type="NCBI Taxonomy" id="29375"/>
    <lineage>
        <taxon>Bacteria</taxon>
        <taxon>Bacillati</taxon>
        <taxon>Bacillota</taxon>
        <taxon>Clostridia</taxon>
        <taxon>Lachnospirales</taxon>
        <taxon>Lachnospiraceae</taxon>
        <taxon>Lacrimispora</taxon>
    </lineage>
</organism>
<dbReference type="CDD" id="cd00093">
    <property type="entry name" value="HTH_XRE"/>
    <property type="match status" value="1"/>
</dbReference>
<name>A0ABY7AC00_9FIRM</name>
<reference evidence="3" key="1">
    <citation type="submission" date="2022-11" db="EMBL/GenBank/DDBJ databases">
        <title>Lacrimispora xylanolytica sy1, complete genome.</title>
        <authorList>
            <person name="Choi S."/>
        </authorList>
    </citation>
    <scope>NUCLEOTIDE SEQUENCE</scope>
    <source>
        <strain evidence="3">Sy1</strain>
    </source>
</reference>
<gene>
    <name evidence="3" type="ORF">OW255_00360</name>
</gene>
<dbReference type="EMBL" id="CP113524">
    <property type="protein sequence ID" value="WAJ24017.1"/>
    <property type="molecule type" value="Genomic_DNA"/>
</dbReference>
<dbReference type="InterPro" id="IPR001387">
    <property type="entry name" value="Cro/C1-type_HTH"/>
</dbReference>
<evidence type="ECO:0000313" key="3">
    <source>
        <dbReference type="EMBL" id="WAJ24017.1"/>
    </source>
</evidence>
<accession>A0ABY7AC00</accession>
<sequence length="183" mass="20896">MADIGKRIKEKRESIGMTQEDLATSLGYRNKSTIAKIENGTNDIVQSKVVEFAKALRTTVPYLMGWEDEDVPHITDSDTYTINVNGTDFNIKPSEIEHIIKYRLLDSSGKEIVNYILDKETARTEAIAELNKQVKELDVTIHLPREKNPSLEKPHLLPNAAHERTDIEVTEEMKKHDDAFFDE</sequence>
<dbReference type="Proteomes" id="UP001163115">
    <property type="component" value="Chromosome"/>
</dbReference>
<dbReference type="PANTHER" id="PTHR46558:SF4">
    <property type="entry name" value="DNA-BIDING PHAGE PROTEIN"/>
    <property type="match status" value="1"/>
</dbReference>
<dbReference type="Gene3D" id="1.10.260.40">
    <property type="entry name" value="lambda repressor-like DNA-binding domains"/>
    <property type="match status" value="1"/>
</dbReference>
<dbReference type="SMART" id="SM00530">
    <property type="entry name" value="HTH_XRE"/>
    <property type="match status" value="1"/>
</dbReference>
<dbReference type="InterPro" id="IPR010982">
    <property type="entry name" value="Lambda_DNA-bd_dom_sf"/>
</dbReference>
<dbReference type="PANTHER" id="PTHR46558">
    <property type="entry name" value="TRACRIPTIONAL REGULATORY PROTEIN-RELATED-RELATED"/>
    <property type="match status" value="1"/>
</dbReference>
<protein>
    <submittedName>
        <fullName evidence="3">Helix-turn-helix transcriptional regulator</fullName>
    </submittedName>
</protein>
<evidence type="ECO:0000259" key="2">
    <source>
        <dbReference type="PROSITE" id="PS50943"/>
    </source>
</evidence>
<evidence type="ECO:0000256" key="1">
    <source>
        <dbReference type="ARBA" id="ARBA00023125"/>
    </source>
</evidence>
<proteinExistence type="predicted"/>
<feature type="domain" description="HTH cro/C1-type" evidence="2">
    <location>
        <begin position="8"/>
        <end position="63"/>
    </location>
</feature>
<dbReference type="Pfam" id="PF01381">
    <property type="entry name" value="HTH_3"/>
    <property type="match status" value="1"/>
</dbReference>
<keyword evidence="4" id="KW-1185">Reference proteome</keyword>
<dbReference type="RefSeq" id="WP_268115250.1">
    <property type="nucleotide sequence ID" value="NZ_CP113524.1"/>
</dbReference>
<dbReference type="SUPFAM" id="SSF47413">
    <property type="entry name" value="lambda repressor-like DNA-binding domains"/>
    <property type="match status" value="1"/>
</dbReference>